<proteinExistence type="predicted"/>
<dbReference type="RefSeq" id="WP_142454187.1">
    <property type="nucleotide sequence ID" value="NZ_FXTP01000006.1"/>
</dbReference>
<protein>
    <recommendedName>
        <fullName evidence="3">DUF4270 domain-containing protein</fullName>
    </recommendedName>
</protein>
<accession>A0A521CY65</accession>
<name>A0A521CY65_9BACT</name>
<evidence type="ECO:0008006" key="3">
    <source>
        <dbReference type="Google" id="ProtNLM"/>
    </source>
</evidence>
<dbReference type="OrthoDB" id="1524684at2"/>
<evidence type="ECO:0000313" key="1">
    <source>
        <dbReference type="EMBL" id="SMO63701.1"/>
    </source>
</evidence>
<dbReference type="EMBL" id="FXTP01000006">
    <property type="protein sequence ID" value="SMO63701.1"/>
    <property type="molecule type" value="Genomic_DNA"/>
</dbReference>
<dbReference type="AlphaFoldDB" id="A0A521CY65"/>
<dbReference type="PROSITE" id="PS51257">
    <property type="entry name" value="PROKAR_LIPOPROTEIN"/>
    <property type="match status" value="1"/>
</dbReference>
<evidence type="ECO:0000313" key="2">
    <source>
        <dbReference type="Proteomes" id="UP000317557"/>
    </source>
</evidence>
<reference evidence="1 2" key="1">
    <citation type="submission" date="2017-05" db="EMBL/GenBank/DDBJ databases">
        <authorList>
            <person name="Varghese N."/>
            <person name="Submissions S."/>
        </authorList>
    </citation>
    <scope>NUCLEOTIDE SEQUENCE [LARGE SCALE GENOMIC DNA]</scope>
    <source>
        <strain evidence="1 2">DSM 21985</strain>
    </source>
</reference>
<organism evidence="1 2">
    <name type="scientific">Gracilimonas mengyeensis</name>
    <dbReference type="NCBI Taxonomy" id="1302730"/>
    <lineage>
        <taxon>Bacteria</taxon>
        <taxon>Pseudomonadati</taxon>
        <taxon>Balneolota</taxon>
        <taxon>Balneolia</taxon>
        <taxon>Balneolales</taxon>
        <taxon>Balneolaceae</taxon>
        <taxon>Gracilimonas</taxon>
    </lineage>
</organism>
<sequence length="403" mass="44820">MSKTNKGLYSLCIPLFALLLLVAGCKENPGSVGNDYIDNPELTFDTLAVSQIETRSFSGYSGRLAFIPLGYYDDAVFGEVEAIGMVKPIRRPARISSDSIELGNFSMYLEIGIDSLNTYGDTLSQTSFTAYPVTSNWRGAAFRHDQALNFDESRPVASFTIGAEDTMVVEQLSQDWVDEYEVYLTDNSLDSTYNYDFKGLAIVPDNNSSKISFAVASESRFKIINEAQTDTVSAGLMDWAYSLNRSNTNIPPEANALHSTLEGMTKVQFPEEEIKTLMGDKNLVRAEFLLYENQEFSTEMLPDNHNRLVINSLSLDFLQENDAAYEYQFGAVDFVASREETGSKKFVLNLTNYINNVVYGSEDRYEMLIGVGSSSGALRSMLLYNESAPDSLTPKIIFTSLAE</sequence>
<dbReference type="Proteomes" id="UP000317557">
    <property type="component" value="Unassembled WGS sequence"/>
</dbReference>
<gene>
    <name evidence="1" type="ORF">SAMN06265219_106163</name>
</gene>
<keyword evidence="2" id="KW-1185">Reference proteome</keyword>